<keyword evidence="1" id="KW-1133">Transmembrane helix</keyword>
<gene>
    <name evidence="2" type="ORF">HTAM1171_LOCUS5642</name>
</gene>
<dbReference type="EMBL" id="HBGV01009117">
    <property type="protein sequence ID" value="CAD9491053.1"/>
    <property type="molecule type" value="Transcribed_RNA"/>
</dbReference>
<evidence type="ECO:0000313" key="2">
    <source>
        <dbReference type="EMBL" id="CAD9491053.1"/>
    </source>
</evidence>
<evidence type="ECO:0008006" key="3">
    <source>
        <dbReference type="Google" id="ProtNLM"/>
    </source>
</evidence>
<keyword evidence="1" id="KW-0812">Transmembrane</keyword>
<sequence>MASASASALSVVSKKYDVENKGYLSKEQQALRNLDKEGKGHLSAEQLAPLMEEYKKLSKDNAQNRRLIIALFVAVVVLGAGTIAASILAVRSSKDTRITSDGTLAKKGTDQPVITTSQGFSVSTNEKVDPKTGNFIQCLSLSQISRLYISYSKGTQTLLHVNNTLSTDNSIDAGRYSFPVLSIRGDSAMYNDTHVSIGNAMIDISPENPCMTALEGEAYQRNAPDRIRNLFQRHLAITQEQRILSPYLPCDSIDDDPLCQHVGTFSVSLDLSDSSS</sequence>
<reference evidence="2" key="1">
    <citation type="submission" date="2021-01" db="EMBL/GenBank/DDBJ databases">
        <authorList>
            <person name="Corre E."/>
            <person name="Pelletier E."/>
            <person name="Niang G."/>
            <person name="Scheremetjew M."/>
            <person name="Finn R."/>
            <person name="Kale V."/>
            <person name="Holt S."/>
            <person name="Cochrane G."/>
            <person name="Meng A."/>
            <person name="Brown T."/>
            <person name="Cohen L."/>
        </authorList>
    </citation>
    <scope>NUCLEOTIDE SEQUENCE</scope>
    <source>
        <strain evidence="2">CCMP826</strain>
    </source>
</reference>
<protein>
    <recommendedName>
        <fullName evidence="3">EF-hand domain-containing protein</fullName>
    </recommendedName>
</protein>
<feature type="transmembrane region" description="Helical" evidence="1">
    <location>
        <begin position="67"/>
        <end position="90"/>
    </location>
</feature>
<accession>A0A7S2HHR9</accession>
<proteinExistence type="predicted"/>
<evidence type="ECO:0000256" key="1">
    <source>
        <dbReference type="SAM" id="Phobius"/>
    </source>
</evidence>
<organism evidence="2">
    <name type="scientific">Helicotheca tamesis</name>
    <dbReference type="NCBI Taxonomy" id="374047"/>
    <lineage>
        <taxon>Eukaryota</taxon>
        <taxon>Sar</taxon>
        <taxon>Stramenopiles</taxon>
        <taxon>Ochrophyta</taxon>
        <taxon>Bacillariophyta</taxon>
        <taxon>Mediophyceae</taxon>
        <taxon>Lithodesmiophycidae</taxon>
        <taxon>Lithodesmiales</taxon>
        <taxon>Lithodesmiaceae</taxon>
        <taxon>Helicotheca</taxon>
    </lineage>
</organism>
<keyword evidence="1" id="KW-0472">Membrane</keyword>
<name>A0A7S2HHR9_9STRA</name>
<dbReference type="AlphaFoldDB" id="A0A7S2HHR9"/>